<reference evidence="1 2" key="1">
    <citation type="submission" date="2020-07" db="EMBL/GenBank/DDBJ databases">
        <title>Sequencing the genomes of 1000 actinobacteria strains.</title>
        <authorList>
            <person name="Klenk H.-P."/>
        </authorList>
    </citation>
    <scope>NUCLEOTIDE SEQUENCE [LARGE SCALE GENOMIC DNA]</scope>
    <source>
        <strain evidence="1 2">DSM 104006</strain>
    </source>
</reference>
<dbReference type="EMBL" id="JACCFK010000001">
    <property type="protein sequence ID" value="NYI91519.1"/>
    <property type="molecule type" value="Genomic_DNA"/>
</dbReference>
<comment type="caution">
    <text evidence="1">The sequence shown here is derived from an EMBL/GenBank/DDBJ whole genome shotgun (WGS) entry which is preliminary data.</text>
</comment>
<protein>
    <recommendedName>
        <fullName evidence="3">Asp23/Gls24 family envelope stress response protein</fullName>
    </recommendedName>
</protein>
<evidence type="ECO:0008006" key="3">
    <source>
        <dbReference type="Google" id="ProtNLM"/>
    </source>
</evidence>
<organism evidence="1 2">
    <name type="scientific">Amycolatopsis endophytica</name>
    <dbReference type="NCBI Taxonomy" id="860233"/>
    <lineage>
        <taxon>Bacteria</taxon>
        <taxon>Bacillati</taxon>
        <taxon>Actinomycetota</taxon>
        <taxon>Actinomycetes</taxon>
        <taxon>Pseudonocardiales</taxon>
        <taxon>Pseudonocardiaceae</taxon>
        <taxon>Amycolatopsis</taxon>
    </lineage>
</organism>
<proteinExistence type="predicted"/>
<name>A0A853B8R7_9PSEU</name>
<accession>A0A853B8R7</accession>
<keyword evidence="2" id="KW-1185">Reference proteome</keyword>
<dbReference type="Proteomes" id="UP000549616">
    <property type="component" value="Unassembled WGS sequence"/>
</dbReference>
<evidence type="ECO:0000313" key="2">
    <source>
        <dbReference type="Proteomes" id="UP000549616"/>
    </source>
</evidence>
<dbReference type="AlphaFoldDB" id="A0A853B8R7"/>
<gene>
    <name evidence="1" type="ORF">HNR02_004842</name>
</gene>
<dbReference type="RefSeq" id="WP_179775393.1">
    <property type="nucleotide sequence ID" value="NZ_JACCFK010000001.1"/>
</dbReference>
<sequence>MAVNPATQDYALPCGRDVDRLWERLDSFGDDPHERDCPHCRAAHGSLRVLQEATTELAHDTSAPSRDLTSRIMSAVRADVRRRELLPLPTAEPGEARISEQVVAAVLRFAADTVPGVRARHCRVTARPGAAIEVEMDLAVAYPGTSGTALDLVRERVHAAAGARIGVELTRLDLTVTDLYDA</sequence>
<evidence type="ECO:0000313" key="1">
    <source>
        <dbReference type="EMBL" id="NYI91519.1"/>
    </source>
</evidence>